<proteinExistence type="inferred from homology"/>
<feature type="compositionally biased region" description="Basic and acidic residues" evidence="4">
    <location>
        <begin position="519"/>
        <end position="531"/>
    </location>
</feature>
<name>A0A1E7ZFA8_9ALTE</name>
<dbReference type="Gene3D" id="3.40.50.1820">
    <property type="entry name" value="alpha/beta hydrolase"/>
    <property type="match status" value="1"/>
</dbReference>
<feature type="domain" description="Carboxylesterase type B" evidence="5">
    <location>
        <begin position="382"/>
        <end position="511"/>
    </location>
</feature>
<keyword evidence="3" id="KW-0732">Signal</keyword>
<reference evidence="6 7" key="1">
    <citation type="submission" date="2016-08" db="EMBL/GenBank/DDBJ databases">
        <authorList>
            <person name="Seilhamer J.J."/>
        </authorList>
    </citation>
    <scope>NUCLEOTIDE SEQUENCE [LARGE SCALE GENOMIC DNA]</scope>
    <source>
        <strain evidence="6 7">KCTC 42603</strain>
    </source>
</reference>
<dbReference type="InterPro" id="IPR002018">
    <property type="entry name" value="CarbesteraseB"/>
</dbReference>
<dbReference type="STRING" id="1656094.BFC18_04410"/>
<dbReference type="PROSITE" id="PS00122">
    <property type="entry name" value="CARBOXYLESTERASE_B_1"/>
    <property type="match status" value="1"/>
</dbReference>
<feature type="region of interest" description="Disordered" evidence="4">
    <location>
        <begin position="511"/>
        <end position="531"/>
    </location>
</feature>
<dbReference type="InterPro" id="IPR050309">
    <property type="entry name" value="Type-B_Carboxylest/Lipase"/>
</dbReference>
<keyword evidence="7" id="KW-1185">Reference proteome</keyword>
<dbReference type="PANTHER" id="PTHR11559">
    <property type="entry name" value="CARBOXYLESTERASE"/>
    <property type="match status" value="1"/>
</dbReference>
<protein>
    <recommendedName>
        <fullName evidence="3">Carboxylic ester hydrolase</fullName>
        <ecNumber evidence="3">3.1.1.-</ecNumber>
    </recommendedName>
</protein>
<feature type="chain" id="PRO_5009028647" description="Carboxylic ester hydrolase" evidence="3">
    <location>
        <begin position="22"/>
        <end position="531"/>
    </location>
</feature>
<keyword evidence="2 3" id="KW-0378">Hydrolase</keyword>
<feature type="domain" description="Carboxylesterase type B" evidence="5">
    <location>
        <begin position="26"/>
        <end position="353"/>
    </location>
</feature>
<sequence>MRAVSLLALSLALLCAGSAFSATNVKVKTPLGTVVGVQQGDVDVFKGLPYAKPPVGELRWRETVPVKSWESGGARIADAFSDICPQVRFGDPESWKEGMSEDCLYLNIWRPHKAETKAKLPVMVWIHGGAFVFGSGSVDESVGTSFAERGVILVTINYRLGRLGHFAFPALTKMHANESKGSYAYMDQIEALRWLKANIESFGGDQKNVTIFGESAGGVSVHSLLSISDAEGLFHKAIVQSGGGRDGVLTARPLSENNVDPHYPESAEQIGINFAEFAGVKGTDEKALAQLMALPFEAIVAGGAESDPDTSKPIYSGPIKDGKLVQQTAETAYKQNMFNKVPLMIGSNTAEVPAGFVNAPSKQALWSTFGEFETDAANAYDPVDDRELDEVLTYVNTDKVWAEPARFTARIFAEHDLPVYVYRFGYVPEALTGSLRYGAPHASEIPYVFNNLDARRGNLPITEADKKVASMLNAYWVNFAKSGDPNSETLPEWSRFTGKSSMLLKVNKAGHTRSLPDPTTERLDAVEKTVE</sequence>
<dbReference type="InterPro" id="IPR029058">
    <property type="entry name" value="AB_hydrolase_fold"/>
</dbReference>
<evidence type="ECO:0000256" key="2">
    <source>
        <dbReference type="ARBA" id="ARBA00022801"/>
    </source>
</evidence>
<evidence type="ECO:0000313" key="7">
    <source>
        <dbReference type="Proteomes" id="UP000175691"/>
    </source>
</evidence>
<feature type="signal peptide" evidence="3">
    <location>
        <begin position="1"/>
        <end position="21"/>
    </location>
</feature>
<dbReference type="AlphaFoldDB" id="A0A1E7ZFA8"/>
<dbReference type="EC" id="3.1.1.-" evidence="3"/>
<dbReference type="OrthoDB" id="9775851at2"/>
<evidence type="ECO:0000256" key="3">
    <source>
        <dbReference type="RuleBase" id="RU361235"/>
    </source>
</evidence>
<evidence type="ECO:0000259" key="5">
    <source>
        <dbReference type="Pfam" id="PF00135"/>
    </source>
</evidence>
<evidence type="ECO:0000256" key="4">
    <source>
        <dbReference type="SAM" id="MobiDB-lite"/>
    </source>
</evidence>
<dbReference type="RefSeq" id="WP_070123733.1">
    <property type="nucleotide sequence ID" value="NZ_MDHN01000007.1"/>
</dbReference>
<dbReference type="GO" id="GO:0016787">
    <property type="term" value="F:hydrolase activity"/>
    <property type="evidence" value="ECO:0007669"/>
    <property type="project" value="UniProtKB-KW"/>
</dbReference>
<dbReference type="PROSITE" id="PS00941">
    <property type="entry name" value="CARBOXYLESTERASE_B_2"/>
    <property type="match status" value="1"/>
</dbReference>
<dbReference type="EMBL" id="MDHN01000007">
    <property type="protein sequence ID" value="OFC72203.1"/>
    <property type="molecule type" value="Genomic_DNA"/>
</dbReference>
<dbReference type="InterPro" id="IPR019819">
    <property type="entry name" value="Carboxylesterase_B_CS"/>
</dbReference>
<dbReference type="Pfam" id="PF00135">
    <property type="entry name" value="COesterase"/>
    <property type="match status" value="2"/>
</dbReference>
<comment type="caution">
    <text evidence="6">The sequence shown here is derived from an EMBL/GenBank/DDBJ whole genome shotgun (WGS) entry which is preliminary data.</text>
</comment>
<evidence type="ECO:0000313" key="6">
    <source>
        <dbReference type="EMBL" id="OFC72203.1"/>
    </source>
</evidence>
<organism evidence="6 7">
    <name type="scientific">Alteromonas confluentis</name>
    <dbReference type="NCBI Taxonomy" id="1656094"/>
    <lineage>
        <taxon>Bacteria</taxon>
        <taxon>Pseudomonadati</taxon>
        <taxon>Pseudomonadota</taxon>
        <taxon>Gammaproteobacteria</taxon>
        <taxon>Alteromonadales</taxon>
        <taxon>Alteromonadaceae</taxon>
        <taxon>Alteromonas/Salinimonas group</taxon>
        <taxon>Alteromonas</taxon>
    </lineage>
</organism>
<dbReference type="Proteomes" id="UP000175691">
    <property type="component" value="Unassembled WGS sequence"/>
</dbReference>
<comment type="similarity">
    <text evidence="1 3">Belongs to the type-B carboxylesterase/lipase family.</text>
</comment>
<gene>
    <name evidence="6" type="ORF">BFC18_04410</name>
</gene>
<dbReference type="SUPFAM" id="SSF53474">
    <property type="entry name" value="alpha/beta-Hydrolases"/>
    <property type="match status" value="1"/>
</dbReference>
<dbReference type="InterPro" id="IPR019826">
    <property type="entry name" value="Carboxylesterase_B_AS"/>
</dbReference>
<accession>A0A1E7ZFA8</accession>
<evidence type="ECO:0000256" key="1">
    <source>
        <dbReference type="ARBA" id="ARBA00005964"/>
    </source>
</evidence>